<dbReference type="Gene3D" id="3.40.50.620">
    <property type="entry name" value="HUPs"/>
    <property type="match status" value="1"/>
</dbReference>
<dbReference type="RefSeq" id="WP_009185340.1">
    <property type="nucleotide sequence ID" value="NZ_AMGM01000034.1"/>
</dbReference>
<dbReference type="CDD" id="cd01994">
    <property type="entry name" value="AANH_PF0828-like"/>
    <property type="match status" value="1"/>
</dbReference>
<dbReference type="EMBL" id="AMGM01000034">
    <property type="protein sequence ID" value="EKB49045.1"/>
    <property type="molecule type" value="Genomic_DNA"/>
</dbReference>
<organism evidence="2 3">
    <name type="scientific">Cecembia lonarensis (strain CCUG 58316 / KCTC 22772 / LW9)</name>
    <dbReference type="NCBI Taxonomy" id="1225176"/>
    <lineage>
        <taxon>Bacteria</taxon>
        <taxon>Pseudomonadati</taxon>
        <taxon>Bacteroidota</taxon>
        <taxon>Cytophagia</taxon>
        <taxon>Cytophagales</taxon>
        <taxon>Cyclobacteriaceae</taxon>
        <taxon>Cecembia</taxon>
    </lineage>
</organism>
<evidence type="ECO:0000313" key="3">
    <source>
        <dbReference type="Proteomes" id="UP000004478"/>
    </source>
</evidence>
<comment type="caution">
    <text evidence="2">The sequence shown here is derived from an EMBL/GenBank/DDBJ whole genome shotgun (WGS) entry which is preliminary data.</text>
</comment>
<protein>
    <recommendedName>
        <fullName evidence="1">Diphthamide synthase domain-containing protein</fullName>
    </recommendedName>
</protein>
<dbReference type="Proteomes" id="UP000004478">
    <property type="component" value="Unassembled WGS sequence"/>
</dbReference>
<dbReference type="OrthoDB" id="3572539at2"/>
<sequence length="237" mass="26946">MKRIIPISLAWLGGKDSAYALYHLNMTRGYQVVRLHTTFGEETKRVGLHGIDESLIQKQASLLGLPLYSIYYPASGDNQAYEKAMAEYLEQLKLEGIFHLAYGDIFLEDLKQYREKQLEKAGVQPVFPLWGRNTLQLINEFIQLGFMTAICAADADKVGEGWLGKVLDKEFLDALPPSVDPCGEHGEFHTFCFDGPIFSEKVPIEMGDTLKKSYSFKDNKGKIHSKQFWFKNIKLID</sequence>
<reference evidence="2 3" key="1">
    <citation type="journal article" date="2012" name="J. Bacteriol.">
        <title>Draft Genome Sequence of Cecembia lonarensis Strain LW9T, Isolated from Lonar Lake, a Haloalkaline Lake in India.</title>
        <authorList>
            <person name="Shivaji S."/>
            <person name="Ara S."/>
            <person name="Singh A."/>
            <person name="Pinnaka A.K."/>
        </authorList>
    </citation>
    <scope>NUCLEOTIDE SEQUENCE [LARGE SCALE GENOMIC DNA]</scope>
    <source>
        <strain evidence="2 3">LW9</strain>
    </source>
</reference>
<accession>K1KY26</accession>
<dbReference type="NCBIfam" id="TIGR00290">
    <property type="entry name" value="MJ0570_dom"/>
    <property type="match status" value="1"/>
</dbReference>
<dbReference type="SUPFAM" id="SSF52402">
    <property type="entry name" value="Adenine nucleotide alpha hydrolases-like"/>
    <property type="match status" value="1"/>
</dbReference>
<dbReference type="InterPro" id="IPR014729">
    <property type="entry name" value="Rossmann-like_a/b/a_fold"/>
</dbReference>
<feature type="domain" description="Diphthamide synthase" evidence="1">
    <location>
        <begin position="11"/>
        <end position="208"/>
    </location>
</feature>
<name>K1KY26_CECL9</name>
<evidence type="ECO:0000259" key="1">
    <source>
        <dbReference type="Pfam" id="PF01902"/>
    </source>
</evidence>
<dbReference type="InterPro" id="IPR002761">
    <property type="entry name" value="Diphthami_syn_dom"/>
</dbReference>
<keyword evidence="3" id="KW-1185">Reference proteome</keyword>
<dbReference type="Gene3D" id="3.90.1490.10">
    <property type="entry name" value="putative n-type atp pyrophosphatase, domain 2"/>
    <property type="match status" value="1"/>
</dbReference>
<gene>
    <name evidence="2" type="ORF">B879_02311</name>
</gene>
<dbReference type="AlphaFoldDB" id="K1KY26"/>
<evidence type="ECO:0000313" key="2">
    <source>
        <dbReference type="EMBL" id="EKB49045.1"/>
    </source>
</evidence>
<dbReference type="Pfam" id="PF01902">
    <property type="entry name" value="Diphthami_syn_2"/>
    <property type="match status" value="1"/>
</dbReference>
<proteinExistence type="predicted"/>